<reference evidence="2" key="1">
    <citation type="submission" date="2022-08" db="EMBL/GenBank/DDBJ databases">
        <title>Genome sequencing of Nocardioides sp. STR2.</title>
        <authorList>
            <person name="So Y."/>
        </authorList>
    </citation>
    <scope>NUCLEOTIDE SEQUENCE</scope>
    <source>
        <strain evidence="2">STR2</strain>
    </source>
</reference>
<feature type="region of interest" description="Disordered" evidence="1">
    <location>
        <begin position="56"/>
        <end position="86"/>
    </location>
</feature>
<name>A0ABT4CIE8_9ACTN</name>
<proteinExistence type="predicted"/>
<organism evidence="2 3">
    <name type="scientific">Nocardioides pini</name>
    <dbReference type="NCBI Taxonomy" id="2975053"/>
    <lineage>
        <taxon>Bacteria</taxon>
        <taxon>Bacillati</taxon>
        <taxon>Actinomycetota</taxon>
        <taxon>Actinomycetes</taxon>
        <taxon>Propionibacteriales</taxon>
        <taxon>Nocardioidaceae</taxon>
        <taxon>Nocardioides</taxon>
    </lineage>
</organism>
<accession>A0ABT4CIE8</accession>
<evidence type="ECO:0000313" key="3">
    <source>
        <dbReference type="Proteomes" id="UP001074726"/>
    </source>
</evidence>
<gene>
    <name evidence="2" type="ORF">NYO98_20805</name>
</gene>
<sequence length="145" mass="15196">MGRRVLAGAVALLVGFLGGMQLHHVMASPDQPQPMVRAIDPSAHREEEVVVEDCPRLATAPPYPVNENGMSYGSGAGIDEDDPGPDLVAAAGTDGRCGFVRASDRHRDEEPPPDSEGRDIPLYAQDGVTVIGSFHIGPASNRAGS</sequence>
<keyword evidence="3" id="KW-1185">Reference proteome</keyword>
<protein>
    <submittedName>
        <fullName evidence="2">Uncharacterized protein</fullName>
    </submittedName>
</protein>
<feature type="region of interest" description="Disordered" evidence="1">
    <location>
        <begin position="101"/>
        <end position="122"/>
    </location>
</feature>
<dbReference type="Proteomes" id="UP001074726">
    <property type="component" value="Unassembled WGS sequence"/>
</dbReference>
<dbReference type="EMBL" id="JAPPUX010000007">
    <property type="protein sequence ID" value="MCY4728733.1"/>
    <property type="molecule type" value="Genomic_DNA"/>
</dbReference>
<evidence type="ECO:0000313" key="2">
    <source>
        <dbReference type="EMBL" id="MCY4728733.1"/>
    </source>
</evidence>
<comment type="caution">
    <text evidence="2">The sequence shown here is derived from an EMBL/GenBank/DDBJ whole genome shotgun (WGS) entry which is preliminary data.</text>
</comment>
<feature type="compositionally biased region" description="Basic and acidic residues" evidence="1">
    <location>
        <begin position="102"/>
        <end position="119"/>
    </location>
</feature>
<evidence type="ECO:0000256" key="1">
    <source>
        <dbReference type="SAM" id="MobiDB-lite"/>
    </source>
</evidence>
<dbReference type="RefSeq" id="WP_268113797.1">
    <property type="nucleotide sequence ID" value="NZ_JAPPUX010000007.1"/>
</dbReference>